<dbReference type="GO" id="GO:0016829">
    <property type="term" value="F:lyase activity"/>
    <property type="evidence" value="ECO:0007669"/>
    <property type="project" value="UniProtKB-KW"/>
</dbReference>
<comment type="caution">
    <text evidence="6">The sequence shown here is derived from an EMBL/GenBank/DDBJ whole genome shotgun (WGS) entry which is preliminary data.</text>
</comment>
<dbReference type="CDD" id="cd11071">
    <property type="entry name" value="CYP74"/>
    <property type="match status" value="1"/>
</dbReference>
<keyword evidence="1 5" id="KW-0349">Heme</keyword>
<sequence>MSCAMMATTGFFMSSATPRSSSQAPITTPQTSVPVRTIPGSYGFPVLGPLSDRLDYYWFQGQEAFFKTRIEKNKSTVFRTNVPPSFPFFLANPNVVAVLDVKSFSHMFDMEIVEKQDVLVGDFMPSVSYTGGLRVCAYLDTSEPSHTKVKNFAMDLLKRGSSLWIPTLVSRLNTMWDSIEDDLSKSTSASLPLPQFLFSFLTRCFIGAETSTSPEIDANGADMMQRWLFLQLLPTVPLNILQPLPEIFIHSFAYPFFLVQGDYNKLVQFVETQGQELIQRAETEFNLTPQEAIHNVLFILGFNAFGGFSIFFPSLVSALESQTTKGLQEKLREEVRQHCGTDPSKLTFESVKKLELVQSFVYETLRMNPPVPMQYARARKDFELSSYEQVFEIKKGELLCGYQPLVMKDARVYENPEEFVPERFVGEKGKELLNYLFWSNGPQSGTSKVGNKQCAAKDFVPLTATLFIAYLFQRYDSVSISSGSITGVVKA</sequence>
<keyword evidence="7" id="KW-1185">Reference proteome</keyword>
<evidence type="ECO:0000256" key="5">
    <source>
        <dbReference type="PIRSR" id="PIRSR602403-1"/>
    </source>
</evidence>
<dbReference type="GO" id="GO:0020037">
    <property type="term" value="F:heme binding"/>
    <property type="evidence" value="ECO:0007669"/>
    <property type="project" value="InterPro"/>
</dbReference>
<protein>
    <submittedName>
        <fullName evidence="6">Oxygenase</fullName>
    </submittedName>
</protein>
<dbReference type="FunFam" id="1.10.630.10:FF:000024">
    <property type="entry name" value="Allene oxide synthase, chloroplastic"/>
    <property type="match status" value="1"/>
</dbReference>
<name>A0AAV3RTF2_LITER</name>
<organism evidence="6 7">
    <name type="scientific">Lithospermum erythrorhizon</name>
    <name type="common">Purple gromwell</name>
    <name type="synonym">Lithospermum officinale var. erythrorhizon</name>
    <dbReference type="NCBI Taxonomy" id="34254"/>
    <lineage>
        <taxon>Eukaryota</taxon>
        <taxon>Viridiplantae</taxon>
        <taxon>Streptophyta</taxon>
        <taxon>Embryophyta</taxon>
        <taxon>Tracheophyta</taxon>
        <taxon>Spermatophyta</taxon>
        <taxon>Magnoliopsida</taxon>
        <taxon>eudicotyledons</taxon>
        <taxon>Gunneridae</taxon>
        <taxon>Pentapetalae</taxon>
        <taxon>asterids</taxon>
        <taxon>lamiids</taxon>
        <taxon>Boraginales</taxon>
        <taxon>Boraginaceae</taxon>
        <taxon>Boraginoideae</taxon>
        <taxon>Lithospermeae</taxon>
        <taxon>Lithospermum</taxon>
    </lineage>
</organism>
<reference evidence="6 7" key="1">
    <citation type="submission" date="2024-01" db="EMBL/GenBank/DDBJ databases">
        <title>The complete chloroplast genome sequence of Lithospermum erythrorhizon: insights into the phylogenetic relationship among Boraginaceae species and the maternal lineages of purple gromwells.</title>
        <authorList>
            <person name="Okada T."/>
            <person name="Watanabe K."/>
        </authorList>
    </citation>
    <scope>NUCLEOTIDE SEQUENCE [LARGE SCALE GENOMIC DNA]</scope>
</reference>
<dbReference type="InterPro" id="IPR036396">
    <property type="entry name" value="Cyt_P450_sf"/>
</dbReference>
<dbReference type="PANTHER" id="PTHR24286:SF49">
    <property type="entry name" value="INACTIVE LINOLENATE HYDROPEROXIDE LYASE-RELATED"/>
    <property type="match status" value="1"/>
</dbReference>
<gene>
    <name evidence="6" type="ORF">LIER_31631</name>
</gene>
<evidence type="ECO:0000313" key="6">
    <source>
        <dbReference type="EMBL" id="GAA0184343.1"/>
    </source>
</evidence>
<keyword evidence="2 5" id="KW-0479">Metal-binding</keyword>
<dbReference type="InterPro" id="IPR001128">
    <property type="entry name" value="Cyt_P450"/>
</dbReference>
<dbReference type="GO" id="GO:0006631">
    <property type="term" value="P:fatty acid metabolic process"/>
    <property type="evidence" value="ECO:0007669"/>
    <property type="project" value="UniProtKB-ARBA"/>
</dbReference>
<dbReference type="GO" id="GO:0005506">
    <property type="term" value="F:iron ion binding"/>
    <property type="evidence" value="ECO:0007669"/>
    <property type="project" value="InterPro"/>
</dbReference>
<evidence type="ECO:0000256" key="1">
    <source>
        <dbReference type="ARBA" id="ARBA00022617"/>
    </source>
</evidence>
<keyword evidence="4" id="KW-0456">Lyase</keyword>
<evidence type="ECO:0000256" key="2">
    <source>
        <dbReference type="ARBA" id="ARBA00022723"/>
    </source>
</evidence>
<comment type="cofactor">
    <cofactor evidence="5">
        <name>heme</name>
        <dbReference type="ChEBI" id="CHEBI:30413"/>
    </cofactor>
</comment>
<dbReference type="GO" id="GO:0016125">
    <property type="term" value="P:sterol metabolic process"/>
    <property type="evidence" value="ECO:0007669"/>
    <property type="project" value="TreeGrafter"/>
</dbReference>
<evidence type="ECO:0000256" key="3">
    <source>
        <dbReference type="ARBA" id="ARBA00023004"/>
    </source>
</evidence>
<evidence type="ECO:0000256" key="4">
    <source>
        <dbReference type="ARBA" id="ARBA00023239"/>
    </source>
</evidence>
<dbReference type="AlphaFoldDB" id="A0AAV3RTF2"/>
<dbReference type="GO" id="GO:0004497">
    <property type="term" value="F:monooxygenase activity"/>
    <property type="evidence" value="ECO:0007669"/>
    <property type="project" value="InterPro"/>
</dbReference>
<proteinExistence type="predicted"/>
<dbReference type="GO" id="GO:0016705">
    <property type="term" value="F:oxidoreductase activity, acting on paired donors, with incorporation or reduction of molecular oxygen"/>
    <property type="evidence" value="ECO:0007669"/>
    <property type="project" value="InterPro"/>
</dbReference>
<dbReference type="Pfam" id="PF00067">
    <property type="entry name" value="p450"/>
    <property type="match status" value="1"/>
</dbReference>
<accession>A0AAV3RTF2</accession>
<dbReference type="SUPFAM" id="SSF48264">
    <property type="entry name" value="Cytochrome P450"/>
    <property type="match status" value="1"/>
</dbReference>
<dbReference type="Proteomes" id="UP001454036">
    <property type="component" value="Unassembled WGS sequence"/>
</dbReference>
<keyword evidence="3 5" id="KW-0408">Iron</keyword>
<feature type="binding site" description="axial binding residue" evidence="5">
    <location>
        <position position="454"/>
    </location>
    <ligand>
        <name>heme</name>
        <dbReference type="ChEBI" id="CHEBI:30413"/>
    </ligand>
    <ligandPart>
        <name>Fe</name>
        <dbReference type="ChEBI" id="CHEBI:18248"/>
    </ligandPart>
</feature>
<dbReference type="Gene3D" id="1.10.630.10">
    <property type="entry name" value="Cytochrome P450"/>
    <property type="match status" value="1"/>
</dbReference>
<dbReference type="PRINTS" id="PR00465">
    <property type="entry name" value="EP450IV"/>
</dbReference>
<dbReference type="InterPro" id="IPR002403">
    <property type="entry name" value="Cyt_P450_E_grp-IV"/>
</dbReference>
<evidence type="ECO:0000313" key="7">
    <source>
        <dbReference type="Proteomes" id="UP001454036"/>
    </source>
</evidence>
<dbReference type="PANTHER" id="PTHR24286">
    <property type="entry name" value="CYTOCHROME P450 26"/>
    <property type="match status" value="1"/>
</dbReference>
<dbReference type="EMBL" id="BAABME010011826">
    <property type="protein sequence ID" value="GAA0184343.1"/>
    <property type="molecule type" value="Genomic_DNA"/>
</dbReference>